<organism evidence="1 2">
    <name type="scientific">Romanomermis culicivorax</name>
    <name type="common">Nematode worm</name>
    <dbReference type="NCBI Taxonomy" id="13658"/>
    <lineage>
        <taxon>Eukaryota</taxon>
        <taxon>Metazoa</taxon>
        <taxon>Ecdysozoa</taxon>
        <taxon>Nematoda</taxon>
        <taxon>Enoplea</taxon>
        <taxon>Dorylaimia</taxon>
        <taxon>Mermithida</taxon>
        <taxon>Mermithoidea</taxon>
        <taxon>Mermithidae</taxon>
        <taxon>Romanomermis</taxon>
    </lineage>
</organism>
<reference evidence="2" key="1">
    <citation type="submission" date="2022-11" db="UniProtKB">
        <authorList>
            <consortium name="WormBaseParasite"/>
        </authorList>
    </citation>
    <scope>IDENTIFICATION</scope>
</reference>
<accession>A0A915I6K8</accession>
<dbReference type="Proteomes" id="UP000887565">
    <property type="component" value="Unplaced"/>
</dbReference>
<dbReference type="WBParaSite" id="nRc.2.0.1.t09774-RA">
    <property type="protein sequence ID" value="nRc.2.0.1.t09774-RA"/>
    <property type="gene ID" value="nRc.2.0.1.g09774"/>
</dbReference>
<evidence type="ECO:0000313" key="1">
    <source>
        <dbReference type="Proteomes" id="UP000887565"/>
    </source>
</evidence>
<evidence type="ECO:0000313" key="2">
    <source>
        <dbReference type="WBParaSite" id="nRc.2.0.1.t09774-RA"/>
    </source>
</evidence>
<sequence length="102" mass="12043">MMGKERQKERRWSTLTVAVSRKINLFISMECSAIIYTILKNDKDHCCHQKYLRKAITYSSFRDTFRSLLSRFYPIHKVVDEVKINLKNKVQPAVEPGDTYLT</sequence>
<protein>
    <submittedName>
        <fullName evidence="2">Uncharacterized protein</fullName>
    </submittedName>
</protein>
<dbReference type="AlphaFoldDB" id="A0A915I6K8"/>
<keyword evidence="1" id="KW-1185">Reference proteome</keyword>
<proteinExistence type="predicted"/>
<name>A0A915I6K8_ROMCU</name>